<sequence>MHLPKPQKSVLNNLSTGSGPSFLSEVTTSREKTVNDLITMDMGLLGLLALIPSRILAERIAALGYPSFYHVLTPCLGILEQQDAPKLWEGGQLAGVRVFSGRSCSIRNQGTCLYLQRAGLSGYLTRISVGPRPKTYTRVDLLRGTTDDEYNAITKESDLAYQKKRDSGLTKFFRVIAFIFSLFLVGDLLLLSELYAVYGLVCLVVAQLLTTVVLKCRISRAARTEVEDSKSGVWSQTSEQEGDDRLHLFVALPDRKWLVLSGTHSDVRRVMTTRWMAEPTSFESFLAQIATGLVYFTPVLVANGSAYGAMVFAWILLISAYLMKRENSYSFVPKMEMFGVKLRVEARHKHDAVEGAIAEVTSACPRCLQNIYCHHLKAIRPLTNAEIGPRYMWAAASGFIKQEEAVSIQRDYMARKEAAEEERRRDLTGYGTIQCRMPRLR</sequence>
<evidence type="ECO:0000313" key="2">
    <source>
        <dbReference type="EMBL" id="RPA79938.1"/>
    </source>
</evidence>
<protein>
    <submittedName>
        <fullName evidence="2">Uncharacterized protein</fullName>
    </submittedName>
</protein>
<feature type="transmembrane region" description="Helical" evidence="1">
    <location>
        <begin position="306"/>
        <end position="323"/>
    </location>
</feature>
<name>A0A3N4I5J0_ASCIM</name>
<dbReference type="Proteomes" id="UP000275078">
    <property type="component" value="Unassembled WGS sequence"/>
</dbReference>
<keyword evidence="1" id="KW-0812">Transmembrane</keyword>
<feature type="transmembrane region" description="Helical" evidence="1">
    <location>
        <begin position="196"/>
        <end position="214"/>
    </location>
</feature>
<keyword evidence="3" id="KW-1185">Reference proteome</keyword>
<dbReference type="AlphaFoldDB" id="A0A3N4I5J0"/>
<feature type="transmembrane region" description="Helical" evidence="1">
    <location>
        <begin position="172"/>
        <end position="190"/>
    </location>
</feature>
<reference evidence="2 3" key="1">
    <citation type="journal article" date="2018" name="Nat. Ecol. Evol.">
        <title>Pezizomycetes genomes reveal the molecular basis of ectomycorrhizal truffle lifestyle.</title>
        <authorList>
            <person name="Murat C."/>
            <person name="Payen T."/>
            <person name="Noel B."/>
            <person name="Kuo A."/>
            <person name="Morin E."/>
            <person name="Chen J."/>
            <person name="Kohler A."/>
            <person name="Krizsan K."/>
            <person name="Balestrini R."/>
            <person name="Da Silva C."/>
            <person name="Montanini B."/>
            <person name="Hainaut M."/>
            <person name="Levati E."/>
            <person name="Barry K.W."/>
            <person name="Belfiori B."/>
            <person name="Cichocki N."/>
            <person name="Clum A."/>
            <person name="Dockter R.B."/>
            <person name="Fauchery L."/>
            <person name="Guy J."/>
            <person name="Iotti M."/>
            <person name="Le Tacon F."/>
            <person name="Lindquist E.A."/>
            <person name="Lipzen A."/>
            <person name="Malagnac F."/>
            <person name="Mello A."/>
            <person name="Molinier V."/>
            <person name="Miyauchi S."/>
            <person name="Poulain J."/>
            <person name="Riccioni C."/>
            <person name="Rubini A."/>
            <person name="Sitrit Y."/>
            <person name="Splivallo R."/>
            <person name="Traeger S."/>
            <person name="Wang M."/>
            <person name="Zifcakova L."/>
            <person name="Wipf D."/>
            <person name="Zambonelli A."/>
            <person name="Paolocci F."/>
            <person name="Nowrousian M."/>
            <person name="Ottonello S."/>
            <person name="Baldrian P."/>
            <person name="Spatafora J.W."/>
            <person name="Henrissat B."/>
            <person name="Nagy L.G."/>
            <person name="Aury J.M."/>
            <person name="Wincker P."/>
            <person name="Grigoriev I.V."/>
            <person name="Bonfante P."/>
            <person name="Martin F.M."/>
        </authorList>
    </citation>
    <scope>NUCLEOTIDE SEQUENCE [LARGE SCALE GENOMIC DNA]</scope>
    <source>
        <strain evidence="2 3">RN42</strain>
    </source>
</reference>
<gene>
    <name evidence="2" type="ORF">BJ508DRAFT_362846</name>
</gene>
<evidence type="ECO:0000256" key="1">
    <source>
        <dbReference type="SAM" id="Phobius"/>
    </source>
</evidence>
<keyword evidence="1" id="KW-1133">Transmembrane helix</keyword>
<accession>A0A3N4I5J0</accession>
<dbReference type="EMBL" id="ML119693">
    <property type="protein sequence ID" value="RPA79938.1"/>
    <property type="molecule type" value="Genomic_DNA"/>
</dbReference>
<organism evidence="2 3">
    <name type="scientific">Ascobolus immersus RN42</name>
    <dbReference type="NCBI Taxonomy" id="1160509"/>
    <lineage>
        <taxon>Eukaryota</taxon>
        <taxon>Fungi</taxon>
        <taxon>Dikarya</taxon>
        <taxon>Ascomycota</taxon>
        <taxon>Pezizomycotina</taxon>
        <taxon>Pezizomycetes</taxon>
        <taxon>Pezizales</taxon>
        <taxon>Ascobolaceae</taxon>
        <taxon>Ascobolus</taxon>
    </lineage>
</organism>
<keyword evidence="1" id="KW-0472">Membrane</keyword>
<evidence type="ECO:0000313" key="3">
    <source>
        <dbReference type="Proteomes" id="UP000275078"/>
    </source>
</evidence>
<dbReference type="STRING" id="1160509.A0A3N4I5J0"/>
<proteinExistence type="predicted"/>